<organism evidence="1 2">
    <name type="scientific">Polystyrenella longa</name>
    <dbReference type="NCBI Taxonomy" id="2528007"/>
    <lineage>
        <taxon>Bacteria</taxon>
        <taxon>Pseudomonadati</taxon>
        <taxon>Planctomycetota</taxon>
        <taxon>Planctomycetia</taxon>
        <taxon>Planctomycetales</taxon>
        <taxon>Planctomycetaceae</taxon>
        <taxon>Polystyrenella</taxon>
    </lineage>
</organism>
<evidence type="ECO:0000313" key="1">
    <source>
        <dbReference type="EMBL" id="QDU80219.1"/>
    </source>
</evidence>
<sequence>MSEHPLDSFKKQHDFMIGIDSDGCAFDTMEIKHKECFIPNTIKYFGLQAVSKYAREAAEFVNLYSKWRGINRFPALTMTIDLLKERPEVAARDIKLMELKGVREWIERETKLGNPALKEEVAKTGDADLKLALEWSLAVNESVDDIVEGVSPFPFVKKSLDKLSTKADMIVCSATPNDALNKEWSEHGIAKYVAAICGQEAGSKKESLTTVKEHGYADDHILMMGDAPGDMNAAIAVNALFYPINPGHEEESWERFHDEACDKFLNGEFKGAYQDSLIAEFEKLLPDTPPWK</sequence>
<dbReference type="InterPro" id="IPR041492">
    <property type="entry name" value="HAD_2"/>
</dbReference>
<dbReference type="RefSeq" id="WP_197440623.1">
    <property type="nucleotide sequence ID" value="NZ_CP036281.1"/>
</dbReference>
<keyword evidence="2" id="KW-1185">Reference proteome</keyword>
<name>A0A518CLV8_9PLAN</name>
<dbReference type="KEGG" id="plon:Pla110_19430"/>
<evidence type="ECO:0008006" key="3">
    <source>
        <dbReference type="Google" id="ProtNLM"/>
    </source>
</evidence>
<proteinExistence type="predicted"/>
<dbReference type="AlphaFoldDB" id="A0A518CLV8"/>
<evidence type="ECO:0000313" key="2">
    <source>
        <dbReference type="Proteomes" id="UP000317178"/>
    </source>
</evidence>
<dbReference type="Gene3D" id="3.40.50.1000">
    <property type="entry name" value="HAD superfamily/HAD-like"/>
    <property type="match status" value="1"/>
</dbReference>
<dbReference type="Pfam" id="PF13419">
    <property type="entry name" value="HAD_2"/>
    <property type="match status" value="1"/>
</dbReference>
<reference evidence="1 2" key="1">
    <citation type="submission" date="2019-02" db="EMBL/GenBank/DDBJ databases">
        <title>Deep-cultivation of Planctomycetes and their phenomic and genomic characterization uncovers novel biology.</title>
        <authorList>
            <person name="Wiegand S."/>
            <person name="Jogler M."/>
            <person name="Boedeker C."/>
            <person name="Pinto D."/>
            <person name="Vollmers J."/>
            <person name="Rivas-Marin E."/>
            <person name="Kohn T."/>
            <person name="Peeters S.H."/>
            <person name="Heuer A."/>
            <person name="Rast P."/>
            <person name="Oberbeckmann S."/>
            <person name="Bunk B."/>
            <person name="Jeske O."/>
            <person name="Meyerdierks A."/>
            <person name="Storesund J.E."/>
            <person name="Kallscheuer N."/>
            <person name="Luecker S."/>
            <person name="Lage O.M."/>
            <person name="Pohl T."/>
            <person name="Merkel B.J."/>
            <person name="Hornburger P."/>
            <person name="Mueller R.-W."/>
            <person name="Bruemmer F."/>
            <person name="Labrenz M."/>
            <person name="Spormann A.M."/>
            <person name="Op den Camp H."/>
            <person name="Overmann J."/>
            <person name="Amann R."/>
            <person name="Jetten M.S.M."/>
            <person name="Mascher T."/>
            <person name="Medema M.H."/>
            <person name="Devos D.P."/>
            <person name="Kaster A.-K."/>
            <person name="Ovreas L."/>
            <person name="Rohde M."/>
            <person name="Galperin M.Y."/>
            <person name="Jogler C."/>
        </authorList>
    </citation>
    <scope>NUCLEOTIDE SEQUENCE [LARGE SCALE GENOMIC DNA]</scope>
    <source>
        <strain evidence="1 2">Pla110</strain>
    </source>
</reference>
<dbReference type="InterPro" id="IPR023214">
    <property type="entry name" value="HAD_sf"/>
</dbReference>
<accession>A0A518CLV8</accession>
<protein>
    <recommendedName>
        <fullName evidence="3">Phosphoglycolate phosphatase</fullName>
    </recommendedName>
</protein>
<dbReference type="InterPro" id="IPR036412">
    <property type="entry name" value="HAD-like_sf"/>
</dbReference>
<gene>
    <name evidence="1" type="ORF">Pla110_19430</name>
</gene>
<dbReference type="SUPFAM" id="SSF56784">
    <property type="entry name" value="HAD-like"/>
    <property type="match status" value="1"/>
</dbReference>
<dbReference type="Proteomes" id="UP000317178">
    <property type="component" value="Chromosome"/>
</dbReference>
<dbReference type="EMBL" id="CP036281">
    <property type="protein sequence ID" value="QDU80219.1"/>
    <property type="molecule type" value="Genomic_DNA"/>
</dbReference>